<evidence type="ECO:0000313" key="7">
    <source>
        <dbReference type="EMBL" id="ERJ93151.1"/>
    </source>
</evidence>
<keyword evidence="3 6" id="KW-0812">Transmembrane</keyword>
<evidence type="ECO:0000256" key="5">
    <source>
        <dbReference type="ARBA" id="ARBA00023136"/>
    </source>
</evidence>
<dbReference type="CDD" id="cd12827">
    <property type="entry name" value="EcCorA_ZntB-like_u2"/>
    <property type="match status" value="1"/>
</dbReference>
<comment type="caution">
    <text evidence="7">The sequence shown here is derived from an EMBL/GenBank/DDBJ whole genome shotgun (WGS) entry which is preliminary data.</text>
</comment>
<accession>A0ABN0NYS1</accession>
<dbReference type="Gene3D" id="3.30.460.20">
    <property type="entry name" value="CorA soluble domain-like"/>
    <property type="match status" value="1"/>
</dbReference>
<evidence type="ECO:0000256" key="6">
    <source>
        <dbReference type="SAM" id="Phobius"/>
    </source>
</evidence>
<dbReference type="InterPro" id="IPR045863">
    <property type="entry name" value="CorA_TM1_TM2"/>
</dbReference>
<keyword evidence="4 6" id="KW-1133">Transmembrane helix</keyword>
<comment type="subcellular location">
    <subcellularLocation>
        <location evidence="1">Membrane</location>
        <topology evidence="1">Multi-pass membrane protein</topology>
    </subcellularLocation>
</comment>
<keyword evidence="5 6" id="KW-0472">Membrane</keyword>
<evidence type="ECO:0000256" key="4">
    <source>
        <dbReference type="ARBA" id="ARBA00022989"/>
    </source>
</evidence>
<protein>
    <submittedName>
        <fullName evidence="7">CorA-like protein</fullName>
    </submittedName>
</protein>
<feature type="transmembrane region" description="Helical" evidence="6">
    <location>
        <begin position="297"/>
        <end position="315"/>
    </location>
</feature>
<reference evidence="7 8" key="1">
    <citation type="submission" date="2013-08" db="EMBL/GenBank/DDBJ databases">
        <authorList>
            <person name="Weinstock G."/>
            <person name="Sodergren E."/>
            <person name="Wylie T."/>
            <person name="Fulton L."/>
            <person name="Fulton R."/>
            <person name="Fronick C."/>
            <person name="O'Laughlin M."/>
            <person name="Godfrey J."/>
            <person name="Miner T."/>
            <person name="Herter B."/>
            <person name="Appelbaum E."/>
            <person name="Cordes M."/>
            <person name="Lek S."/>
            <person name="Wollam A."/>
            <person name="Pepin K.H."/>
            <person name="Palsikar V.B."/>
            <person name="Mitreva M."/>
            <person name="Wilson R.K."/>
        </authorList>
    </citation>
    <scope>NUCLEOTIDE SEQUENCE [LARGE SCALE GENOMIC DNA]</scope>
    <source>
        <strain evidence="7 8">ATCC 700332</strain>
    </source>
</reference>
<comment type="similarity">
    <text evidence="2">Belongs to the CorA metal ion transporter (MIT) (TC 1.A.35) family.</text>
</comment>
<dbReference type="PANTHER" id="PTHR47891:SF2">
    <property type="entry name" value="MAGNESIUM AND COBALT TRANSPORTER"/>
    <property type="match status" value="1"/>
</dbReference>
<proteinExistence type="inferred from homology"/>
<dbReference type="SUPFAM" id="SSF144083">
    <property type="entry name" value="Magnesium transport protein CorA, transmembrane region"/>
    <property type="match status" value="1"/>
</dbReference>
<dbReference type="SUPFAM" id="SSF143865">
    <property type="entry name" value="CorA soluble domain-like"/>
    <property type="match status" value="1"/>
</dbReference>
<keyword evidence="8" id="KW-1185">Reference proteome</keyword>
<organism evidence="7 8">
    <name type="scientific">Treponema lecithinolyticum ATCC 700332</name>
    <dbReference type="NCBI Taxonomy" id="1321815"/>
    <lineage>
        <taxon>Bacteria</taxon>
        <taxon>Pseudomonadati</taxon>
        <taxon>Spirochaetota</taxon>
        <taxon>Spirochaetia</taxon>
        <taxon>Spirochaetales</taxon>
        <taxon>Treponemataceae</taxon>
        <taxon>Treponema</taxon>
    </lineage>
</organism>
<evidence type="ECO:0000256" key="2">
    <source>
        <dbReference type="ARBA" id="ARBA00009765"/>
    </source>
</evidence>
<feature type="transmembrane region" description="Helical" evidence="6">
    <location>
        <begin position="327"/>
        <end position="348"/>
    </location>
</feature>
<evidence type="ECO:0000256" key="1">
    <source>
        <dbReference type="ARBA" id="ARBA00004141"/>
    </source>
</evidence>
<dbReference type="Proteomes" id="UP000016649">
    <property type="component" value="Unassembled WGS sequence"/>
</dbReference>
<dbReference type="Gene3D" id="1.20.58.340">
    <property type="entry name" value="Magnesium transport protein CorA, transmembrane region"/>
    <property type="match status" value="2"/>
</dbReference>
<dbReference type="InterPro" id="IPR047199">
    <property type="entry name" value="CorA-like"/>
</dbReference>
<dbReference type="InterPro" id="IPR002523">
    <property type="entry name" value="MgTranspt_CorA/ZnTranspt_ZntB"/>
</dbReference>
<dbReference type="Pfam" id="PF01544">
    <property type="entry name" value="CorA"/>
    <property type="match status" value="1"/>
</dbReference>
<evidence type="ECO:0000256" key="3">
    <source>
        <dbReference type="ARBA" id="ARBA00022692"/>
    </source>
</evidence>
<gene>
    <name evidence="7" type="ORF">HMPREF9193_01151</name>
</gene>
<dbReference type="EMBL" id="AWVH01000030">
    <property type="protein sequence ID" value="ERJ93151.1"/>
    <property type="molecule type" value="Genomic_DNA"/>
</dbReference>
<feature type="transmembrane region" description="Helical" evidence="6">
    <location>
        <begin position="20"/>
        <end position="35"/>
    </location>
</feature>
<evidence type="ECO:0000313" key="8">
    <source>
        <dbReference type="Proteomes" id="UP000016649"/>
    </source>
</evidence>
<dbReference type="InterPro" id="IPR045861">
    <property type="entry name" value="CorA_cytoplasmic_dom"/>
</dbReference>
<sequence>MQPKPHVVLSPETLVHGGKLWIPTLAVSAFIFLCTKENRLMITFWQQEKGKLVQRSETEIQSGANKWIDARSVTREDIRILEEDYGVQREHILDILDQDELSRIEREDEYTLIILRLPVFSPDNDISYFTVPLGIVLYPGTVITICWTDCEVLKDITENRIRDLTLADFPAFVMRILSRADSTFLRYLKEINRRSTAAQNELERSIKNNELILLLNLEKSLVFFTTSLKSNQILLEKLSKTRIMHLDEEDKDWLEDVAIDNRQAIEMADTYSNILSGMMDAFASVISNNLNIVMKRLTVLSLILMVPTFIVSFFGMNVPLPFAHAGWLGVIIVSGLCLLTGFIVKLALSDRNEQSGQLKRYARKKKQRNPQ</sequence>
<name>A0ABN0NYS1_TRELE</name>
<dbReference type="PANTHER" id="PTHR47891">
    <property type="entry name" value="TRANSPORTER-RELATED"/>
    <property type="match status" value="1"/>
</dbReference>